<dbReference type="InterPro" id="IPR055140">
    <property type="entry name" value="Thiolase_C_2"/>
</dbReference>
<protein>
    <submittedName>
        <fullName evidence="3">Acetyl-CoA acetyltransferase</fullName>
    </submittedName>
</protein>
<feature type="domain" description="Thiolase C-terminal" evidence="2">
    <location>
        <begin position="289"/>
        <end position="409"/>
    </location>
</feature>
<name>A0A127M3V3_9GAMM</name>
<reference evidence="3 4" key="1">
    <citation type="submission" date="2015-12" db="EMBL/GenBank/DDBJ databases">
        <authorList>
            <person name="Shamseldin A."/>
            <person name="Moawad H."/>
            <person name="Abd El-Rahim W.M."/>
            <person name="Sadowsky M.J."/>
        </authorList>
    </citation>
    <scope>NUCLEOTIDE SEQUENCE [LARGE SCALE GENOMIC DNA]</scope>
    <source>
        <strain evidence="3 4">SM2</strain>
    </source>
</reference>
<dbReference type="SUPFAM" id="SSF53901">
    <property type="entry name" value="Thiolase-like"/>
    <property type="match status" value="2"/>
</dbReference>
<dbReference type="InterPro" id="IPR020616">
    <property type="entry name" value="Thiolase_N"/>
</dbReference>
<evidence type="ECO:0000259" key="1">
    <source>
        <dbReference type="Pfam" id="PF00108"/>
    </source>
</evidence>
<dbReference type="PANTHER" id="PTHR42870:SF1">
    <property type="entry name" value="NON-SPECIFIC LIPID-TRANSFER PROTEIN-LIKE 2"/>
    <property type="match status" value="1"/>
</dbReference>
<feature type="domain" description="Thiolase N-terminal" evidence="1">
    <location>
        <begin position="7"/>
        <end position="134"/>
    </location>
</feature>
<dbReference type="InterPro" id="IPR016039">
    <property type="entry name" value="Thiolase-like"/>
</dbReference>
<evidence type="ECO:0000259" key="2">
    <source>
        <dbReference type="Pfam" id="PF22691"/>
    </source>
</evidence>
<dbReference type="GO" id="GO:0003988">
    <property type="term" value="F:acetyl-CoA C-acyltransferase activity"/>
    <property type="evidence" value="ECO:0007669"/>
    <property type="project" value="UniProtKB-ARBA"/>
</dbReference>
<sequence>MSPQKIYILGGHQSDFAQNAARADQSVTELFIDTVRSGLTACKLDAAEIEVGHVGNFVSSLFSGQAQLGGFFGHVDPAMRYMPASSHEAACASGSMAILAAMADLEAGRYETACVLGIEIMRNVSGDKAAANLRPAAWASQEWTETDFVWPCAFNNMLSLYEERYSLNKDHLYAISQQNFASARRNPNAQTRQWQFNEHSFSNDDSANPVVSGNIRKQDCGQITDGAAVVFLATESKAVEYAARHNISLNSIPTIKGWGHINAPISFKEKLQLSEPEGYLFPHINTLFQQTLKRAGMKGLSAIDGLEVHDCFNITEYMILDHSGLYAPGDAWKAIENGDISKTGKLPINMSGGLMGLGHPVGATGVRMLLDSYKQIAGAAGNYQIDNAKNVMTFNLGGSATTCASFIVGKTNA</sequence>
<dbReference type="Pfam" id="PF00108">
    <property type="entry name" value="Thiolase_N"/>
    <property type="match status" value="1"/>
</dbReference>
<evidence type="ECO:0000313" key="4">
    <source>
        <dbReference type="Proteomes" id="UP000074119"/>
    </source>
</evidence>
<dbReference type="Gene3D" id="3.40.47.10">
    <property type="match status" value="1"/>
</dbReference>
<dbReference type="CDD" id="cd00829">
    <property type="entry name" value="SCP-x_thiolase"/>
    <property type="match status" value="1"/>
</dbReference>
<dbReference type="KEGG" id="zal:AZF00_06035"/>
<accession>A0A127M3V3</accession>
<dbReference type="STRING" id="1470434.AZF00_06035"/>
<dbReference type="Pfam" id="PF22691">
    <property type="entry name" value="Thiolase_C_1"/>
    <property type="match status" value="1"/>
</dbReference>
<proteinExistence type="predicted"/>
<dbReference type="InterPro" id="IPR002155">
    <property type="entry name" value="Thiolase"/>
</dbReference>
<dbReference type="Proteomes" id="UP000074119">
    <property type="component" value="Chromosome"/>
</dbReference>
<dbReference type="PANTHER" id="PTHR42870">
    <property type="entry name" value="ACETYL-COA C-ACETYLTRANSFERASE"/>
    <property type="match status" value="1"/>
</dbReference>
<dbReference type="PIRSF" id="PIRSF000429">
    <property type="entry name" value="Ac-CoA_Ac_transf"/>
    <property type="match status" value="1"/>
</dbReference>
<dbReference type="NCBIfam" id="NF004936">
    <property type="entry name" value="PRK06289.1"/>
    <property type="match status" value="1"/>
</dbReference>
<dbReference type="RefSeq" id="WP_062383342.1">
    <property type="nucleotide sequence ID" value="NZ_CP014544.1"/>
</dbReference>
<dbReference type="EMBL" id="CP014544">
    <property type="protein sequence ID" value="AMO67887.1"/>
    <property type="molecule type" value="Genomic_DNA"/>
</dbReference>
<organism evidence="3 4">
    <name type="scientific">Zhongshania aliphaticivorans</name>
    <dbReference type="NCBI Taxonomy" id="1470434"/>
    <lineage>
        <taxon>Bacteria</taxon>
        <taxon>Pseudomonadati</taxon>
        <taxon>Pseudomonadota</taxon>
        <taxon>Gammaproteobacteria</taxon>
        <taxon>Cellvibrionales</taxon>
        <taxon>Spongiibacteraceae</taxon>
        <taxon>Zhongshania</taxon>
    </lineage>
</organism>
<dbReference type="AlphaFoldDB" id="A0A127M3V3"/>
<gene>
    <name evidence="3" type="ORF">AZF00_06035</name>
</gene>
<keyword evidence="3" id="KW-0808">Transferase</keyword>
<evidence type="ECO:0000313" key="3">
    <source>
        <dbReference type="EMBL" id="AMO67887.1"/>
    </source>
</evidence>